<feature type="domain" description="MacB-like periplasmic core" evidence="9">
    <location>
        <begin position="44"/>
        <end position="223"/>
    </location>
</feature>
<evidence type="ECO:0000256" key="2">
    <source>
        <dbReference type="ARBA" id="ARBA00022475"/>
    </source>
</evidence>
<evidence type="ECO:0000256" key="3">
    <source>
        <dbReference type="ARBA" id="ARBA00022692"/>
    </source>
</evidence>
<keyword evidence="2" id="KW-1003">Cell membrane</keyword>
<evidence type="ECO:0000256" key="1">
    <source>
        <dbReference type="ARBA" id="ARBA00004651"/>
    </source>
</evidence>
<organism evidence="10 11">
    <name type="scientific">Dyella monticola</name>
    <dbReference type="NCBI Taxonomy" id="1927958"/>
    <lineage>
        <taxon>Bacteria</taxon>
        <taxon>Pseudomonadati</taxon>
        <taxon>Pseudomonadota</taxon>
        <taxon>Gammaproteobacteria</taxon>
        <taxon>Lysobacterales</taxon>
        <taxon>Rhodanobacteraceae</taxon>
        <taxon>Dyella</taxon>
    </lineage>
</organism>
<comment type="similarity">
    <text evidence="6">Belongs to the ABC-4 integral membrane protein family.</text>
</comment>
<sequence length="410" mass="44660">MLQIKPVLSALKRHKAGTILIVLQVALTLAIICNALFIIEKRIERMSQPTGMVESNLLTIQNYWAGADTKDIPSLTKSDLLALRQLPGVEDATLMQAYPLSGYSTTEGIRLNPNTRQRISLAQEYFTDDHAIATMGARLIAGRNFRDDEIRFLDPSENAPLPQVIITKALADKVYPDGSALGKPIYIGNNSPSPSTVIGIIERLQAPSPSASFTEYAVLLPALLSGKDGNYLIRSRPGQLSAITKDAPAVLIKLDRMRVFSQDGGVRTFSVVREQAYKSDRGMAILMTAICAILLITTAAGIVGLTSFWVAQRRRQIGIRRALGATQGDILYYFLTENLLIVLGGISLGIALAISLNIWMIIQYEMTMLSLKYVIVSAITLILLGQGAVLMPALRASRVPPIEAIRITSA</sequence>
<keyword evidence="4 7" id="KW-1133">Transmembrane helix</keyword>
<evidence type="ECO:0000256" key="5">
    <source>
        <dbReference type="ARBA" id="ARBA00023136"/>
    </source>
</evidence>
<dbReference type="Pfam" id="PF12704">
    <property type="entry name" value="MacB_PCD"/>
    <property type="match status" value="1"/>
</dbReference>
<accession>A0A370X1S6</accession>
<feature type="domain" description="ABC3 transporter permease C-terminal" evidence="8">
    <location>
        <begin position="290"/>
        <end position="401"/>
    </location>
</feature>
<reference evidence="10 11" key="1">
    <citation type="submission" date="2018-07" db="EMBL/GenBank/DDBJ databases">
        <title>Dyella monticola sp. nov. and Dyella psychrodurans sp. nov. isolated from monsoon evergreen broad-leaved forest soil of Dinghu Mountain, China.</title>
        <authorList>
            <person name="Gao Z."/>
            <person name="Qiu L."/>
        </authorList>
    </citation>
    <scope>NUCLEOTIDE SEQUENCE [LARGE SCALE GENOMIC DNA]</scope>
    <source>
        <strain evidence="10 11">4G-K06</strain>
    </source>
</reference>
<evidence type="ECO:0000259" key="9">
    <source>
        <dbReference type="Pfam" id="PF12704"/>
    </source>
</evidence>
<feature type="transmembrane region" description="Helical" evidence="7">
    <location>
        <begin position="16"/>
        <end position="39"/>
    </location>
</feature>
<keyword evidence="5 7" id="KW-0472">Membrane</keyword>
<comment type="subcellular location">
    <subcellularLocation>
        <location evidence="1">Cell membrane</location>
        <topology evidence="1">Multi-pass membrane protein</topology>
    </subcellularLocation>
</comment>
<evidence type="ECO:0000313" key="10">
    <source>
        <dbReference type="EMBL" id="RDS82348.1"/>
    </source>
</evidence>
<feature type="transmembrane region" description="Helical" evidence="7">
    <location>
        <begin position="330"/>
        <end position="359"/>
    </location>
</feature>
<gene>
    <name evidence="10" type="ORF">DWU98_09505</name>
</gene>
<dbReference type="InterPro" id="IPR003838">
    <property type="entry name" value="ABC3_permease_C"/>
</dbReference>
<dbReference type="GO" id="GO:0005886">
    <property type="term" value="C:plasma membrane"/>
    <property type="evidence" value="ECO:0007669"/>
    <property type="project" value="UniProtKB-SubCell"/>
</dbReference>
<evidence type="ECO:0000256" key="4">
    <source>
        <dbReference type="ARBA" id="ARBA00022989"/>
    </source>
</evidence>
<dbReference type="InterPro" id="IPR025857">
    <property type="entry name" value="MacB_PCD"/>
</dbReference>
<dbReference type="PANTHER" id="PTHR30572">
    <property type="entry name" value="MEMBRANE COMPONENT OF TRANSPORTER-RELATED"/>
    <property type="match status" value="1"/>
</dbReference>
<dbReference type="EMBL" id="QRBE01000004">
    <property type="protein sequence ID" value="RDS82348.1"/>
    <property type="molecule type" value="Genomic_DNA"/>
</dbReference>
<feature type="transmembrane region" description="Helical" evidence="7">
    <location>
        <begin position="371"/>
        <end position="391"/>
    </location>
</feature>
<evidence type="ECO:0000256" key="6">
    <source>
        <dbReference type="ARBA" id="ARBA00038076"/>
    </source>
</evidence>
<dbReference type="AlphaFoldDB" id="A0A370X1S6"/>
<name>A0A370X1S6_9GAMM</name>
<dbReference type="GO" id="GO:0022857">
    <property type="term" value="F:transmembrane transporter activity"/>
    <property type="evidence" value="ECO:0007669"/>
    <property type="project" value="TreeGrafter"/>
</dbReference>
<feature type="transmembrane region" description="Helical" evidence="7">
    <location>
        <begin position="283"/>
        <end position="310"/>
    </location>
</feature>
<protein>
    <submittedName>
        <fullName evidence="10">Peptide ABC transporter permease</fullName>
    </submittedName>
</protein>
<dbReference type="Proteomes" id="UP000254258">
    <property type="component" value="Unassembled WGS sequence"/>
</dbReference>
<evidence type="ECO:0000313" key="11">
    <source>
        <dbReference type="Proteomes" id="UP000254258"/>
    </source>
</evidence>
<dbReference type="InterPro" id="IPR050250">
    <property type="entry name" value="Macrolide_Exporter_MacB"/>
</dbReference>
<keyword evidence="11" id="KW-1185">Reference proteome</keyword>
<evidence type="ECO:0000259" key="8">
    <source>
        <dbReference type="Pfam" id="PF02687"/>
    </source>
</evidence>
<keyword evidence="3 7" id="KW-0812">Transmembrane</keyword>
<dbReference type="Pfam" id="PF02687">
    <property type="entry name" value="FtsX"/>
    <property type="match status" value="1"/>
</dbReference>
<dbReference type="PANTHER" id="PTHR30572:SF4">
    <property type="entry name" value="ABC TRANSPORTER PERMEASE YTRF"/>
    <property type="match status" value="1"/>
</dbReference>
<proteinExistence type="inferred from homology"/>
<dbReference type="OrthoDB" id="9770036at2"/>
<comment type="caution">
    <text evidence="10">The sequence shown here is derived from an EMBL/GenBank/DDBJ whole genome shotgun (WGS) entry which is preliminary data.</text>
</comment>
<evidence type="ECO:0000256" key="7">
    <source>
        <dbReference type="SAM" id="Phobius"/>
    </source>
</evidence>